<keyword evidence="1" id="KW-0812">Transmembrane</keyword>
<evidence type="ECO:0000313" key="4">
    <source>
        <dbReference type="EMBL" id="GEO06259.1"/>
    </source>
</evidence>
<dbReference type="InterPro" id="IPR006860">
    <property type="entry name" value="FecR"/>
</dbReference>
<dbReference type="InterPro" id="IPR032508">
    <property type="entry name" value="FecR_C"/>
</dbReference>
<gene>
    <name evidence="4" type="ORF">AAE02nite_39230</name>
</gene>
<comment type="caution">
    <text evidence="4">The sequence shown here is derived from an EMBL/GenBank/DDBJ whole genome shotgun (WGS) entry which is preliminary data.</text>
</comment>
<dbReference type="RefSeq" id="WP_170252652.1">
    <property type="nucleotide sequence ID" value="NZ_BJYS01000033.1"/>
</dbReference>
<feature type="transmembrane region" description="Helical" evidence="1">
    <location>
        <begin position="91"/>
        <end position="110"/>
    </location>
</feature>
<sequence length="397" mass="44829">MENNLDPFKNADIVLKYLRGELNSSEVEAFEKWLKQNKANEAFLQKVQDEEKLQQELDFYAAINTKKNWQELVGKAQTEPKVIKLWHKPAIVKYAAVFLLFALTILTIYIDNNKEPTIVSSPPSSNQPEIKPGKDQAKLTLADGTEIILDESENGLLQANDHVKINKQNGRVVYQFTGNPMAVTALEFHTISTPRGGQYQLSLPDGTQVWLNAASTLRFPVAFSNYERKVTLTGEGYFEVAKNKEKPFRVVANHTTVEVLGTHFNINAYSEENWTKTTLLEGSVKVNKENAGVVLEPGFQAITGEAGKIKLTAADLDQVIAWKEGYFQFDKEDFNSIATQLERWYDVEFIYPATMSSWEFAGAIPRSTSLNQVLHMLELSGSIKFKLEGRRIMVEPK</sequence>
<dbReference type="AlphaFoldDB" id="A0A512B2T2"/>
<feature type="domain" description="Protein FecR C-terminal" evidence="3">
    <location>
        <begin position="326"/>
        <end position="394"/>
    </location>
</feature>
<dbReference type="Gene3D" id="3.55.50.30">
    <property type="match status" value="1"/>
</dbReference>
<feature type="domain" description="FecR protein" evidence="2">
    <location>
        <begin position="190"/>
        <end position="285"/>
    </location>
</feature>
<evidence type="ECO:0000313" key="5">
    <source>
        <dbReference type="Proteomes" id="UP000321532"/>
    </source>
</evidence>
<proteinExistence type="predicted"/>
<dbReference type="PANTHER" id="PTHR30273:SF2">
    <property type="entry name" value="PROTEIN FECR"/>
    <property type="match status" value="1"/>
</dbReference>
<accession>A0A512B2T2</accession>
<evidence type="ECO:0000256" key="1">
    <source>
        <dbReference type="SAM" id="Phobius"/>
    </source>
</evidence>
<evidence type="ECO:0000259" key="3">
    <source>
        <dbReference type="Pfam" id="PF16344"/>
    </source>
</evidence>
<organism evidence="4 5">
    <name type="scientific">Adhaeribacter aerolatus</name>
    <dbReference type="NCBI Taxonomy" id="670289"/>
    <lineage>
        <taxon>Bacteria</taxon>
        <taxon>Pseudomonadati</taxon>
        <taxon>Bacteroidota</taxon>
        <taxon>Cytophagia</taxon>
        <taxon>Cytophagales</taxon>
        <taxon>Hymenobacteraceae</taxon>
        <taxon>Adhaeribacter</taxon>
    </lineage>
</organism>
<dbReference type="FunFam" id="2.60.120.1440:FF:000001">
    <property type="entry name" value="Putative anti-sigma factor"/>
    <property type="match status" value="1"/>
</dbReference>
<dbReference type="Proteomes" id="UP000321532">
    <property type="component" value="Unassembled WGS sequence"/>
</dbReference>
<dbReference type="Pfam" id="PF16344">
    <property type="entry name" value="FecR_C"/>
    <property type="match status" value="1"/>
</dbReference>
<dbReference type="InterPro" id="IPR012373">
    <property type="entry name" value="Ferrdict_sens_TM"/>
</dbReference>
<keyword evidence="1" id="KW-1133">Transmembrane helix</keyword>
<reference evidence="4 5" key="1">
    <citation type="submission" date="2019-07" db="EMBL/GenBank/DDBJ databases">
        <title>Whole genome shotgun sequence of Adhaeribacter aerolatus NBRC 106133.</title>
        <authorList>
            <person name="Hosoyama A."/>
            <person name="Uohara A."/>
            <person name="Ohji S."/>
            <person name="Ichikawa N."/>
        </authorList>
    </citation>
    <scope>NUCLEOTIDE SEQUENCE [LARGE SCALE GENOMIC DNA]</scope>
    <source>
        <strain evidence="4 5">NBRC 106133</strain>
    </source>
</reference>
<keyword evidence="1" id="KW-0472">Membrane</keyword>
<evidence type="ECO:0000259" key="2">
    <source>
        <dbReference type="Pfam" id="PF04773"/>
    </source>
</evidence>
<protein>
    <submittedName>
        <fullName evidence="4">Iron dicitrate transporter FecR</fullName>
    </submittedName>
</protein>
<dbReference type="PANTHER" id="PTHR30273">
    <property type="entry name" value="PERIPLASMIC SIGNAL SENSOR AND SIGMA FACTOR ACTIVATOR FECR-RELATED"/>
    <property type="match status" value="1"/>
</dbReference>
<dbReference type="Pfam" id="PF04773">
    <property type="entry name" value="FecR"/>
    <property type="match status" value="1"/>
</dbReference>
<dbReference type="Gene3D" id="2.60.120.1440">
    <property type="match status" value="1"/>
</dbReference>
<dbReference type="GO" id="GO:0016989">
    <property type="term" value="F:sigma factor antagonist activity"/>
    <property type="evidence" value="ECO:0007669"/>
    <property type="project" value="TreeGrafter"/>
</dbReference>
<keyword evidence="5" id="KW-1185">Reference proteome</keyword>
<dbReference type="EMBL" id="BJYS01000033">
    <property type="protein sequence ID" value="GEO06259.1"/>
    <property type="molecule type" value="Genomic_DNA"/>
</dbReference>
<name>A0A512B2T2_9BACT</name>